<dbReference type="InterPro" id="IPR036034">
    <property type="entry name" value="PDZ_sf"/>
</dbReference>
<keyword evidence="3" id="KW-1185">Reference proteome</keyword>
<dbReference type="EMBL" id="JAHWXP010000002">
    <property type="protein sequence ID" value="MBY8336558.1"/>
    <property type="molecule type" value="Genomic_DNA"/>
</dbReference>
<keyword evidence="1" id="KW-0732">Signal</keyword>
<comment type="caution">
    <text evidence="2">The sequence shown here is derived from an EMBL/GenBank/DDBJ whole genome shotgun (WGS) entry which is preliminary data.</text>
</comment>
<sequence>MIRPVSIAAATLSLASGLGALPAQAQAPEAPPAAVDAPRAALPPDIAELRRQDERVLRLGYRLVTGNARFCADRTHTAGLLLHDMGAYGEGDTLRSLLGLTGDIGVQALVPDGPAARAGLQVDDTVLAVGDLVIADIPTKKAKSWERIETIRAKTESLLAQTGTLPLTVRRADGPVTLTITGEPACRSRFEIGEGGRAVADGHRVVIGPEFAGIDYPDPLLAAVLGHEFAHNILRHREWFDANGGRKQSTVRLTEREADRLMPWLLANAGFDPVAGAHFFERWGPRHGGWILRARSHDGWDERAEFILAEIPLIEAQLAQGDGADWATGFRREELPGKDLAGR</sequence>
<dbReference type="RefSeq" id="WP_222824237.1">
    <property type="nucleotide sequence ID" value="NZ_JAHWXP010000002.1"/>
</dbReference>
<reference evidence="2 3" key="1">
    <citation type="submission" date="2021-07" db="EMBL/GenBank/DDBJ databases">
        <title>Alteriqipengyuania abyssalis NZ-12B nov, sp.nov isolated from deep sea sponge in pacific ocean.</title>
        <authorList>
            <person name="Tareen S."/>
            <person name="Wink J."/>
        </authorList>
    </citation>
    <scope>NUCLEOTIDE SEQUENCE [LARGE SCALE GENOMIC DNA]</scope>
    <source>
        <strain evidence="2 3">NZ-12B</strain>
    </source>
</reference>
<organism evidence="2 3">
    <name type="scientific">Alteriqipengyuania abyssalis</name>
    <dbReference type="NCBI Taxonomy" id="2860200"/>
    <lineage>
        <taxon>Bacteria</taxon>
        <taxon>Pseudomonadati</taxon>
        <taxon>Pseudomonadota</taxon>
        <taxon>Alphaproteobacteria</taxon>
        <taxon>Sphingomonadales</taxon>
        <taxon>Erythrobacteraceae</taxon>
        <taxon>Alteriqipengyuania</taxon>
    </lineage>
</organism>
<proteinExistence type="predicted"/>
<gene>
    <name evidence="2" type="ORF">KYN89_05820</name>
</gene>
<dbReference type="Gene3D" id="2.30.42.10">
    <property type="match status" value="1"/>
</dbReference>
<evidence type="ECO:0000313" key="3">
    <source>
        <dbReference type="Proteomes" id="UP000759298"/>
    </source>
</evidence>
<protein>
    <recommendedName>
        <fullName evidence="4">PDZ domain-containing protein</fullName>
    </recommendedName>
</protein>
<evidence type="ECO:0000313" key="2">
    <source>
        <dbReference type="EMBL" id="MBY8336558.1"/>
    </source>
</evidence>
<dbReference type="Proteomes" id="UP000759298">
    <property type="component" value="Unassembled WGS sequence"/>
</dbReference>
<feature type="signal peptide" evidence="1">
    <location>
        <begin position="1"/>
        <end position="25"/>
    </location>
</feature>
<feature type="chain" id="PRO_5046977472" description="PDZ domain-containing protein" evidence="1">
    <location>
        <begin position="26"/>
        <end position="343"/>
    </location>
</feature>
<dbReference type="SUPFAM" id="SSF50156">
    <property type="entry name" value="PDZ domain-like"/>
    <property type="match status" value="1"/>
</dbReference>
<name>A0ABS7PBY0_9SPHN</name>
<accession>A0ABS7PBY0</accession>
<evidence type="ECO:0008006" key="4">
    <source>
        <dbReference type="Google" id="ProtNLM"/>
    </source>
</evidence>
<evidence type="ECO:0000256" key="1">
    <source>
        <dbReference type="SAM" id="SignalP"/>
    </source>
</evidence>